<feature type="compositionally biased region" description="Acidic residues" evidence="1">
    <location>
        <begin position="283"/>
        <end position="294"/>
    </location>
</feature>
<feature type="domain" description="DUF4773" evidence="2">
    <location>
        <begin position="103"/>
        <end position="219"/>
    </location>
</feature>
<feature type="region of interest" description="Disordered" evidence="1">
    <location>
        <begin position="223"/>
        <end position="252"/>
    </location>
</feature>
<name>A0ABQ7R0V3_PLUXY</name>
<sequence length="306" mass="31900">MHVQIWKKAISPTPPILKTQATVVLPVHVESDYNDEDEEPIDEDNLVEEAPSPVDDVMENPPVDTQTVQADVTPAAPVTAAPVQDEISNDPTGVVPGQVTRFPCSCVGGGGCGCCTGMLLQRLRMDACGNITFIPEDFVFDVRLSVNNNTVVHRRVSASDPPPICFNPRRIPFVQVCAEITNIRIRNRNAFACLDINADVGGFPVYSTSFRCFGLGSSGVQTGLKPKKPVSEGPKPVSLFGSSSSSSSSSSGGGVISNAAGAIIGGEGPAGILDGVAEGIFGGDDEGGPLDEIGDAVGEFLEGRSS</sequence>
<reference evidence="3 4" key="1">
    <citation type="submission" date="2021-06" db="EMBL/GenBank/DDBJ databases">
        <title>A haploid diamondback moth (Plutella xylostella L.) genome assembly resolves 31 chromosomes and identifies a diamide resistance mutation.</title>
        <authorList>
            <person name="Ward C.M."/>
            <person name="Perry K.D."/>
            <person name="Baker G."/>
            <person name="Powis K."/>
            <person name="Heckel D.G."/>
            <person name="Baxter S.W."/>
        </authorList>
    </citation>
    <scope>NUCLEOTIDE SEQUENCE [LARGE SCALE GENOMIC DNA]</scope>
    <source>
        <strain evidence="3 4">LV</strain>
        <tissue evidence="3">Single pupa</tissue>
    </source>
</reference>
<accession>A0ABQ7R0V3</accession>
<evidence type="ECO:0000313" key="3">
    <source>
        <dbReference type="EMBL" id="KAG7310889.1"/>
    </source>
</evidence>
<dbReference type="InterPro" id="IPR031941">
    <property type="entry name" value="DUF4773"/>
</dbReference>
<comment type="caution">
    <text evidence="3">The sequence shown here is derived from an EMBL/GenBank/DDBJ whole genome shotgun (WGS) entry which is preliminary data.</text>
</comment>
<organism evidence="3 4">
    <name type="scientific">Plutella xylostella</name>
    <name type="common">Diamondback moth</name>
    <name type="synonym">Plutella maculipennis</name>
    <dbReference type="NCBI Taxonomy" id="51655"/>
    <lineage>
        <taxon>Eukaryota</taxon>
        <taxon>Metazoa</taxon>
        <taxon>Ecdysozoa</taxon>
        <taxon>Arthropoda</taxon>
        <taxon>Hexapoda</taxon>
        <taxon>Insecta</taxon>
        <taxon>Pterygota</taxon>
        <taxon>Neoptera</taxon>
        <taxon>Endopterygota</taxon>
        <taxon>Lepidoptera</taxon>
        <taxon>Glossata</taxon>
        <taxon>Ditrysia</taxon>
        <taxon>Yponomeutoidea</taxon>
        <taxon>Plutellidae</taxon>
        <taxon>Plutella</taxon>
    </lineage>
</organism>
<dbReference type="EMBL" id="JAHIBW010000005">
    <property type="protein sequence ID" value="KAG7310889.1"/>
    <property type="molecule type" value="Genomic_DNA"/>
</dbReference>
<evidence type="ECO:0000256" key="1">
    <source>
        <dbReference type="SAM" id="MobiDB-lite"/>
    </source>
</evidence>
<dbReference type="Proteomes" id="UP000823941">
    <property type="component" value="Chromosome 5"/>
</dbReference>
<feature type="region of interest" description="Disordered" evidence="1">
    <location>
        <begin position="283"/>
        <end position="306"/>
    </location>
</feature>
<feature type="compositionally biased region" description="Low complexity" evidence="1">
    <location>
        <begin position="241"/>
        <end position="252"/>
    </location>
</feature>
<protein>
    <recommendedName>
        <fullName evidence="2">DUF4773 domain-containing protein</fullName>
    </recommendedName>
</protein>
<keyword evidence="4" id="KW-1185">Reference proteome</keyword>
<evidence type="ECO:0000313" key="4">
    <source>
        <dbReference type="Proteomes" id="UP000823941"/>
    </source>
</evidence>
<dbReference type="PANTHER" id="PTHR36299:SF4">
    <property type="entry name" value="GH07892P-RELATED"/>
    <property type="match status" value="1"/>
</dbReference>
<gene>
    <name evidence="3" type="ORF">JYU34_003721</name>
</gene>
<proteinExistence type="predicted"/>
<dbReference type="Pfam" id="PF15998">
    <property type="entry name" value="DUF4773"/>
    <property type="match status" value="1"/>
</dbReference>
<dbReference type="PANTHER" id="PTHR36299">
    <property type="entry name" value="AGAP008005-PA"/>
    <property type="match status" value="1"/>
</dbReference>
<evidence type="ECO:0000259" key="2">
    <source>
        <dbReference type="Pfam" id="PF15998"/>
    </source>
</evidence>